<dbReference type="SUPFAM" id="SSF117856">
    <property type="entry name" value="AF0104/ALDC/Ptd012-like"/>
    <property type="match status" value="1"/>
</dbReference>
<keyword evidence="4" id="KW-0539">Nucleus</keyword>
<keyword evidence="1 4" id="KW-0805">Transcription regulation</keyword>
<protein>
    <recommendedName>
        <fullName evidence="4">AT-hook motif nuclear-localized protein</fullName>
    </recommendedName>
</protein>
<comment type="caution">
    <text evidence="7">The sequence shown here is derived from an EMBL/GenBank/DDBJ whole genome shotgun (WGS) entry which is preliminary data.</text>
</comment>
<dbReference type="PANTHER" id="PTHR31500:SF18">
    <property type="entry name" value="AT-HOOK MOTIF NUCLEAR-LOCALIZED PROTEIN 3"/>
    <property type="match status" value="1"/>
</dbReference>
<feature type="region of interest" description="Disordered" evidence="5">
    <location>
        <begin position="34"/>
        <end position="80"/>
    </location>
</feature>
<evidence type="ECO:0000313" key="8">
    <source>
        <dbReference type="Proteomes" id="UP001642360"/>
    </source>
</evidence>
<dbReference type="AlphaFoldDB" id="A0ABC8UV56"/>
<keyword evidence="2 4" id="KW-0238">DNA-binding</keyword>
<dbReference type="Proteomes" id="UP001642360">
    <property type="component" value="Unassembled WGS sequence"/>
</dbReference>
<organism evidence="7 8">
    <name type="scientific">Ilex paraguariensis</name>
    <name type="common">yerba mate</name>
    <dbReference type="NCBI Taxonomy" id="185542"/>
    <lineage>
        <taxon>Eukaryota</taxon>
        <taxon>Viridiplantae</taxon>
        <taxon>Streptophyta</taxon>
        <taxon>Embryophyta</taxon>
        <taxon>Tracheophyta</taxon>
        <taxon>Spermatophyta</taxon>
        <taxon>Magnoliopsida</taxon>
        <taxon>eudicotyledons</taxon>
        <taxon>Gunneridae</taxon>
        <taxon>Pentapetalae</taxon>
        <taxon>asterids</taxon>
        <taxon>campanulids</taxon>
        <taxon>Aquifoliales</taxon>
        <taxon>Aquifoliaceae</taxon>
        <taxon>Ilex</taxon>
    </lineage>
</organism>
<comment type="function">
    <text evidence="4">Transcription factor that specifically binds AT-rich DNA sequences related to the nuclear matrix attachment regions (MARs).</text>
</comment>
<evidence type="ECO:0000256" key="4">
    <source>
        <dbReference type="RuleBase" id="RU367031"/>
    </source>
</evidence>
<evidence type="ECO:0000259" key="6">
    <source>
        <dbReference type="PROSITE" id="PS51742"/>
    </source>
</evidence>
<dbReference type="PROSITE" id="PS51742">
    <property type="entry name" value="PPC"/>
    <property type="match status" value="1"/>
</dbReference>
<dbReference type="EMBL" id="CAUOFW020009161">
    <property type="protein sequence ID" value="CAK9184955.1"/>
    <property type="molecule type" value="Genomic_DNA"/>
</dbReference>
<evidence type="ECO:0000256" key="3">
    <source>
        <dbReference type="ARBA" id="ARBA00023163"/>
    </source>
</evidence>
<dbReference type="GO" id="GO:0005634">
    <property type="term" value="C:nucleus"/>
    <property type="evidence" value="ECO:0007669"/>
    <property type="project" value="UniProtKB-SubCell"/>
</dbReference>
<sequence length="206" mass="21551">MEGNLGINSFGVTVKGDEAPESFRVAAMGENLGQFGGSTAAPTPAPPVSAAVPVPGREVKKKRGRPKKYGPDGSPNIALSPMPISASIPLTGDFSAWKHGRPIESFKKKHKLEVVSPGDRVAYSIGANFTPHVITVNAGEDVSMKIMAFSQQGSRAICVLSANGAISNVTLRQPNSSGGTLTYEVRTFSSFLLPFNVHQGGQLCAA</sequence>
<proteinExistence type="predicted"/>
<gene>
    <name evidence="7" type="ORF">ILEXP_LOCUS55318</name>
</gene>
<reference evidence="7 8" key="1">
    <citation type="submission" date="2024-02" db="EMBL/GenBank/DDBJ databases">
        <authorList>
            <person name="Vignale AGUSTIN F."/>
            <person name="Sosa J E."/>
            <person name="Modenutti C."/>
        </authorList>
    </citation>
    <scope>NUCLEOTIDE SEQUENCE [LARGE SCALE GENOMIC DNA]</scope>
</reference>
<dbReference type="PANTHER" id="PTHR31500">
    <property type="entry name" value="AT-HOOK MOTIF NUCLEAR-LOCALIZED PROTEIN 9"/>
    <property type="match status" value="1"/>
</dbReference>
<dbReference type="Pfam" id="PF03479">
    <property type="entry name" value="PCC"/>
    <property type="match status" value="1"/>
</dbReference>
<evidence type="ECO:0000256" key="1">
    <source>
        <dbReference type="ARBA" id="ARBA00023015"/>
    </source>
</evidence>
<dbReference type="InterPro" id="IPR039605">
    <property type="entry name" value="AHL"/>
</dbReference>
<accession>A0ABC8UV56</accession>
<comment type="domain">
    <text evidence="4">The PPC domain mediates interactions between AHL proteins.</text>
</comment>
<keyword evidence="8" id="KW-1185">Reference proteome</keyword>
<dbReference type="InterPro" id="IPR005175">
    <property type="entry name" value="PPC_dom"/>
</dbReference>
<name>A0ABC8UV56_9AQUA</name>
<evidence type="ECO:0000313" key="7">
    <source>
        <dbReference type="EMBL" id="CAK9184955.1"/>
    </source>
</evidence>
<dbReference type="Gene3D" id="3.30.1330.80">
    <property type="entry name" value="Hypothetical protein, similar to alpha- acetolactate decarboxylase, domain 2"/>
    <property type="match status" value="1"/>
</dbReference>
<feature type="compositionally biased region" description="Basic residues" evidence="5">
    <location>
        <begin position="59"/>
        <end position="68"/>
    </location>
</feature>
<feature type="domain" description="PPC" evidence="6">
    <location>
        <begin position="126"/>
        <end position="206"/>
    </location>
</feature>
<dbReference type="CDD" id="cd11378">
    <property type="entry name" value="DUF296"/>
    <property type="match status" value="1"/>
</dbReference>
<dbReference type="GO" id="GO:0003680">
    <property type="term" value="F:minor groove of adenine-thymine-rich DNA binding"/>
    <property type="evidence" value="ECO:0007669"/>
    <property type="project" value="UniProtKB-UniRule"/>
</dbReference>
<keyword evidence="3 4" id="KW-0804">Transcription</keyword>
<evidence type="ECO:0000256" key="2">
    <source>
        <dbReference type="ARBA" id="ARBA00023125"/>
    </source>
</evidence>
<feature type="compositionally biased region" description="Low complexity" evidence="5">
    <location>
        <begin position="38"/>
        <end position="56"/>
    </location>
</feature>
<comment type="subcellular location">
    <subcellularLocation>
        <location evidence="4">Nucleus</location>
    </subcellularLocation>
</comment>
<evidence type="ECO:0000256" key="5">
    <source>
        <dbReference type="SAM" id="MobiDB-lite"/>
    </source>
</evidence>